<evidence type="ECO:0000313" key="1">
    <source>
        <dbReference type="EMBL" id="CAI8045205.1"/>
    </source>
</evidence>
<accession>A0AA35XBC9</accession>
<proteinExistence type="predicted"/>
<evidence type="ECO:0000313" key="2">
    <source>
        <dbReference type="Proteomes" id="UP001174909"/>
    </source>
</evidence>
<dbReference type="EMBL" id="CASHTH010003458">
    <property type="protein sequence ID" value="CAI8045205.1"/>
    <property type="molecule type" value="Genomic_DNA"/>
</dbReference>
<dbReference type="AlphaFoldDB" id="A0AA35XBC9"/>
<organism evidence="1 2">
    <name type="scientific">Geodia barretti</name>
    <name type="common">Barrett's horny sponge</name>
    <dbReference type="NCBI Taxonomy" id="519541"/>
    <lineage>
        <taxon>Eukaryota</taxon>
        <taxon>Metazoa</taxon>
        <taxon>Porifera</taxon>
        <taxon>Demospongiae</taxon>
        <taxon>Heteroscleromorpha</taxon>
        <taxon>Tetractinellida</taxon>
        <taxon>Astrophorina</taxon>
        <taxon>Geodiidae</taxon>
        <taxon>Geodia</taxon>
    </lineage>
</organism>
<gene>
    <name evidence="1" type="ORF">GBAR_LOCUS25024</name>
</gene>
<protein>
    <submittedName>
        <fullName evidence="1">Uncharacterized protein</fullName>
    </submittedName>
</protein>
<sequence>SVFPLLLYKEQVPVVLYYHTYISNKCFLTRYEVNNT</sequence>
<comment type="caution">
    <text evidence="1">The sequence shown here is derived from an EMBL/GenBank/DDBJ whole genome shotgun (WGS) entry which is preliminary data.</text>
</comment>
<keyword evidence="2" id="KW-1185">Reference proteome</keyword>
<reference evidence="1" key="1">
    <citation type="submission" date="2023-03" db="EMBL/GenBank/DDBJ databases">
        <authorList>
            <person name="Steffen K."/>
            <person name="Cardenas P."/>
        </authorList>
    </citation>
    <scope>NUCLEOTIDE SEQUENCE</scope>
</reference>
<dbReference type="Proteomes" id="UP001174909">
    <property type="component" value="Unassembled WGS sequence"/>
</dbReference>
<name>A0AA35XBC9_GEOBA</name>
<feature type="non-terminal residue" evidence="1">
    <location>
        <position position="1"/>
    </location>
</feature>